<reference evidence="5" key="1">
    <citation type="journal article" date="2014" name="Int. J. Syst. Evol. Microbiol.">
        <title>Complete genome sequence of Corynebacterium casei LMG S-19264T (=DSM 44701T), isolated from a smear-ripened cheese.</title>
        <authorList>
            <consortium name="US DOE Joint Genome Institute (JGI-PGF)"/>
            <person name="Walter F."/>
            <person name="Albersmeier A."/>
            <person name="Kalinowski J."/>
            <person name="Ruckert C."/>
        </authorList>
    </citation>
    <scope>NUCLEOTIDE SEQUENCE</scope>
    <source>
        <strain evidence="5">VKM Ac-1321</strain>
    </source>
</reference>
<dbReference type="CDD" id="cd05930">
    <property type="entry name" value="A_NRPS"/>
    <property type="match status" value="1"/>
</dbReference>
<dbReference type="SMART" id="SM00823">
    <property type="entry name" value="PKS_PP"/>
    <property type="match status" value="1"/>
</dbReference>
<dbReference type="PROSITE" id="PS50075">
    <property type="entry name" value="CARRIER"/>
    <property type="match status" value="1"/>
</dbReference>
<dbReference type="InterPro" id="IPR009081">
    <property type="entry name" value="PP-bd_ACP"/>
</dbReference>
<gene>
    <name evidence="5" type="ORF">GCM10017581_046770</name>
</gene>
<dbReference type="GO" id="GO:0005737">
    <property type="term" value="C:cytoplasm"/>
    <property type="evidence" value="ECO:0007669"/>
    <property type="project" value="TreeGrafter"/>
</dbReference>
<sequence>MKGTMPIPTSIPVPPRAPATGGAAADTARPGTGHLVEAVATWARTKAGTPAVTAADGAITYDELADRAAAIAERLRAEGVGPGTAVALLTGRSRLSTPSLLAVWWLGATAVLADERHPADRINLVLRDAGARIVLAGHVPAGAVPAKTTLIDPGGLELSLPASTFTPAVPRPQDCAYIVYTSGTTGWPKGVEVSYANLDTFLTALGTLDFPSGGTGVNAVSPSFDGWLWCTMLYLTYGQTMAIVDLAARDAIGLAEMIEVHEPRVLCLTPTLLSALERVPAAEAIVVAGEPCPPSLVARLADVPRVLNVYGPTEGTIAATCADSRRGDDLTTIGRPLPGYRLRVLNEHRSPVAHGTEGELYICGPAVALGYRNRPELTEERFVPDHIAADGSRMYRTGDLARFRRDGQYEFRGRADDQVKVRGYRVELGEIERIALSVTGVRAAAAFTSATGDTLGLGVTLEPGAEPHELTERLRHRCAMLLPDFMVPAIVTVVAVLPSLPTGKVDRGALARTGGPAAGGQAPSTDRERQVCAAWAELLKRPVEDVTASFFELGGHSLLAARAVGALRRSTGLPLSVHHLLLDPTAASLAREMDQLATQAVTAAPVAAEHA</sequence>
<dbReference type="PANTHER" id="PTHR45527:SF1">
    <property type="entry name" value="FATTY ACID SYNTHASE"/>
    <property type="match status" value="1"/>
</dbReference>
<dbReference type="GO" id="GO:0044550">
    <property type="term" value="P:secondary metabolite biosynthetic process"/>
    <property type="evidence" value="ECO:0007669"/>
    <property type="project" value="TreeGrafter"/>
</dbReference>
<accession>A0A9W6NME6</accession>
<dbReference type="Proteomes" id="UP001143480">
    <property type="component" value="Unassembled WGS sequence"/>
</dbReference>
<protein>
    <recommendedName>
        <fullName evidence="4">Carrier domain-containing protein</fullName>
    </recommendedName>
</protein>
<keyword evidence="1" id="KW-0596">Phosphopantetheine</keyword>
<dbReference type="Gene3D" id="3.30.300.30">
    <property type="match status" value="1"/>
</dbReference>
<evidence type="ECO:0000256" key="1">
    <source>
        <dbReference type="ARBA" id="ARBA00022450"/>
    </source>
</evidence>
<dbReference type="Pfam" id="PF00550">
    <property type="entry name" value="PP-binding"/>
    <property type="match status" value="1"/>
</dbReference>
<proteinExistence type="predicted"/>
<dbReference type="Gene3D" id="3.40.50.12780">
    <property type="entry name" value="N-terminal domain of ligase-like"/>
    <property type="match status" value="1"/>
</dbReference>
<dbReference type="RefSeq" id="WP_261962878.1">
    <property type="nucleotide sequence ID" value="NZ_BSFP01000027.1"/>
</dbReference>
<dbReference type="InterPro" id="IPR042099">
    <property type="entry name" value="ANL_N_sf"/>
</dbReference>
<dbReference type="InterPro" id="IPR036736">
    <property type="entry name" value="ACP-like_sf"/>
</dbReference>
<feature type="compositionally biased region" description="Low complexity" evidence="3">
    <location>
        <begin position="18"/>
        <end position="30"/>
    </location>
</feature>
<dbReference type="PANTHER" id="PTHR45527">
    <property type="entry name" value="NONRIBOSOMAL PEPTIDE SYNTHETASE"/>
    <property type="match status" value="1"/>
</dbReference>
<dbReference type="SUPFAM" id="SSF47336">
    <property type="entry name" value="ACP-like"/>
    <property type="match status" value="1"/>
</dbReference>
<comment type="caution">
    <text evidence="5">The sequence shown here is derived from an EMBL/GenBank/DDBJ whole genome shotgun (WGS) entry which is preliminary data.</text>
</comment>
<dbReference type="PROSITE" id="PS00455">
    <property type="entry name" value="AMP_BINDING"/>
    <property type="match status" value="1"/>
</dbReference>
<organism evidence="5 6">
    <name type="scientific">Dactylosporangium matsuzakiense</name>
    <dbReference type="NCBI Taxonomy" id="53360"/>
    <lineage>
        <taxon>Bacteria</taxon>
        <taxon>Bacillati</taxon>
        <taxon>Actinomycetota</taxon>
        <taxon>Actinomycetes</taxon>
        <taxon>Micromonosporales</taxon>
        <taxon>Micromonosporaceae</taxon>
        <taxon>Dactylosporangium</taxon>
    </lineage>
</organism>
<reference evidence="5" key="2">
    <citation type="submission" date="2023-01" db="EMBL/GenBank/DDBJ databases">
        <authorList>
            <person name="Sun Q."/>
            <person name="Evtushenko L."/>
        </authorList>
    </citation>
    <scope>NUCLEOTIDE SEQUENCE</scope>
    <source>
        <strain evidence="5">VKM Ac-1321</strain>
    </source>
</reference>
<evidence type="ECO:0000256" key="3">
    <source>
        <dbReference type="SAM" id="MobiDB-lite"/>
    </source>
</evidence>
<dbReference type="GO" id="GO:0043041">
    <property type="term" value="P:amino acid activation for nonribosomal peptide biosynthetic process"/>
    <property type="evidence" value="ECO:0007669"/>
    <property type="project" value="TreeGrafter"/>
</dbReference>
<dbReference type="PROSITE" id="PS00012">
    <property type="entry name" value="PHOSPHOPANTETHEINE"/>
    <property type="match status" value="1"/>
</dbReference>
<evidence type="ECO:0000313" key="6">
    <source>
        <dbReference type="Proteomes" id="UP001143480"/>
    </source>
</evidence>
<evidence type="ECO:0000259" key="4">
    <source>
        <dbReference type="PROSITE" id="PS50075"/>
    </source>
</evidence>
<dbReference type="Gene3D" id="3.40.50.1820">
    <property type="entry name" value="alpha/beta hydrolase"/>
    <property type="match status" value="1"/>
</dbReference>
<dbReference type="InterPro" id="IPR020845">
    <property type="entry name" value="AMP-binding_CS"/>
</dbReference>
<dbReference type="InterPro" id="IPR010071">
    <property type="entry name" value="AA_adenyl_dom"/>
</dbReference>
<dbReference type="Pfam" id="PF00501">
    <property type="entry name" value="AMP-binding"/>
    <property type="match status" value="1"/>
</dbReference>
<dbReference type="NCBIfam" id="TIGR01733">
    <property type="entry name" value="AA-adenyl-dom"/>
    <property type="match status" value="1"/>
</dbReference>
<dbReference type="InterPro" id="IPR020806">
    <property type="entry name" value="PKS_PP-bd"/>
</dbReference>
<dbReference type="InterPro" id="IPR045851">
    <property type="entry name" value="AMP-bd_C_sf"/>
</dbReference>
<dbReference type="InterPro" id="IPR000873">
    <property type="entry name" value="AMP-dep_synth/lig_dom"/>
</dbReference>
<dbReference type="EMBL" id="BSFP01000027">
    <property type="protein sequence ID" value="GLL02935.1"/>
    <property type="molecule type" value="Genomic_DNA"/>
</dbReference>
<feature type="domain" description="Carrier" evidence="4">
    <location>
        <begin position="522"/>
        <end position="597"/>
    </location>
</feature>
<dbReference type="SUPFAM" id="SSF56801">
    <property type="entry name" value="Acetyl-CoA synthetase-like"/>
    <property type="match status" value="1"/>
</dbReference>
<name>A0A9W6NME6_9ACTN</name>
<dbReference type="AlphaFoldDB" id="A0A9W6NME6"/>
<dbReference type="InterPro" id="IPR029058">
    <property type="entry name" value="AB_hydrolase_fold"/>
</dbReference>
<evidence type="ECO:0000256" key="2">
    <source>
        <dbReference type="ARBA" id="ARBA00022553"/>
    </source>
</evidence>
<keyword evidence="6" id="KW-1185">Reference proteome</keyword>
<feature type="region of interest" description="Disordered" evidence="3">
    <location>
        <begin position="1"/>
        <end position="30"/>
    </location>
</feature>
<dbReference type="InterPro" id="IPR006162">
    <property type="entry name" value="Ppantetheine_attach_site"/>
</dbReference>
<keyword evidence="2" id="KW-0597">Phosphoprotein</keyword>
<evidence type="ECO:0000313" key="5">
    <source>
        <dbReference type="EMBL" id="GLL02935.1"/>
    </source>
</evidence>
<dbReference type="GO" id="GO:0031177">
    <property type="term" value="F:phosphopantetheine binding"/>
    <property type="evidence" value="ECO:0007669"/>
    <property type="project" value="InterPro"/>
</dbReference>